<name>A0ACC1WTI1_MELAZ</name>
<evidence type="ECO:0000313" key="1">
    <source>
        <dbReference type="EMBL" id="KAJ4702455.1"/>
    </source>
</evidence>
<reference evidence="1 2" key="1">
    <citation type="journal article" date="2023" name="Science">
        <title>Complex scaffold remodeling in plant triterpene biosynthesis.</title>
        <authorList>
            <person name="De La Pena R."/>
            <person name="Hodgson H."/>
            <person name="Liu J.C."/>
            <person name="Stephenson M.J."/>
            <person name="Martin A.C."/>
            <person name="Owen C."/>
            <person name="Harkess A."/>
            <person name="Leebens-Mack J."/>
            <person name="Jimenez L.E."/>
            <person name="Osbourn A."/>
            <person name="Sattely E.S."/>
        </authorList>
    </citation>
    <scope>NUCLEOTIDE SEQUENCE [LARGE SCALE GENOMIC DNA]</scope>
    <source>
        <strain evidence="2">cv. JPN11</strain>
        <tissue evidence="1">Leaf</tissue>
    </source>
</reference>
<organism evidence="1 2">
    <name type="scientific">Melia azedarach</name>
    <name type="common">Chinaberry tree</name>
    <dbReference type="NCBI Taxonomy" id="155640"/>
    <lineage>
        <taxon>Eukaryota</taxon>
        <taxon>Viridiplantae</taxon>
        <taxon>Streptophyta</taxon>
        <taxon>Embryophyta</taxon>
        <taxon>Tracheophyta</taxon>
        <taxon>Spermatophyta</taxon>
        <taxon>Magnoliopsida</taxon>
        <taxon>eudicotyledons</taxon>
        <taxon>Gunneridae</taxon>
        <taxon>Pentapetalae</taxon>
        <taxon>rosids</taxon>
        <taxon>malvids</taxon>
        <taxon>Sapindales</taxon>
        <taxon>Meliaceae</taxon>
        <taxon>Melia</taxon>
    </lineage>
</organism>
<proteinExistence type="predicted"/>
<keyword evidence="2" id="KW-1185">Reference proteome</keyword>
<protein>
    <submittedName>
        <fullName evidence="1">DUF594 family protein</fullName>
    </submittedName>
</protein>
<sequence length="674" mass="77560">MQLFSEDIRNFWNGWEIRLLVLLSLALQTVLTIFGSRRKYTAAILLRILVWLAYLSADWVATFVLGNLATITDGDCEEKSPKSNEDLQAFWAPFLLLHLGGPDTITAYSLEDNELWLRHFLAFVVQVGVAFYVFLRLWRNTVLAFMAIPILFIASYKYGERTFVLRSSSKENFKDSLVLSDPKPGPEFVKMAGETIVEGSNCEQGSHLIQAYFLFGRLAVLFSSQILTCKDEIMSCKYFQGKSAEVAFNLVAAELGFLYDLLYTKANVVYSRLGILVRCFSLFVSFSLLFAFPFTIDKHAYPPVDIFITYLLLLGAIALELYAFILHFFSKWTSLCLTKYRKEDHPHIFYATSLSHSLLGNHKRWSESMGQFNLISFCINDKLLPATRISKLLEYHRYLTREDVSADLKKLIFTELMAKIKNHEQHQPFCLNATGQRLLDHRGDYVLKEKHNTHNPDILWLTASAPYDCCLLAWHIATDLCYQADLDELWDGNPESLHPRCKISKYLSEYLMYLMVLCPTMMPEGFSDTRFVQTCKDVKTFYAKNIAGDSEEKRRDARKIFLQRRLEGSTIKDIVNNNLSAFVPGRWLGNQLQLLEAREGWGSEGKWKMISEVWVEILAYTASHCAWNVHGQYLRRGGELLTHVCLLMSHLGLCSQYGDFRFRPPEDDVVTYII</sequence>
<dbReference type="EMBL" id="CM051406">
    <property type="protein sequence ID" value="KAJ4702455.1"/>
    <property type="molecule type" value="Genomic_DNA"/>
</dbReference>
<dbReference type="Proteomes" id="UP001164539">
    <property type="component" value="Chromosome 13"/>
</dbReference>
<comment type="caution">
    <text evidence="1">The sequence shown here is derived from an EMBL/GenBank/DDBJ whole genome shotgun (WGS) entry which is preliminary data.</text>
</comment>
<accession>A0ACC1WTI1</accession>
<gene>
    <name evidence="1" type="ORF">OWV82_022509</name>
</gene>
<evidence type="ECO:0000313" key="2">
    <source>
        <dbReference type="Proteomes" id="UP001164539"/>
    </source>
</evidence>